<evidence type="ECO:0000256" key="2">
    <source>
        <dbReference type="ARBA" id="ARBA00022801"/>
    </source>
</evidence>
<proteinExistence type="inferred from homology"/>
<dbReference type="EMBL" id="HG002219">
    <property type="protein sequence ID" value="CDF40636.1"/>
    <property type="molecule type" value="Genomic_DNA"/>
</dbReference>
<evidence type="ECO:0000256" key="5">
    <source>
        <dbReference type="ARBA" id="ARBA00023136"/>
    </source>
</evidence>
<keyword evidence="5" id="KW-0472">Membrane</keyword>
<dbReference type="SUPFAM" id="SSF52540">
    <property type="entry name" value="P-loop containing nucleoside triphosphate hydrolases"/>
    <property type="match status" value="1"/>
</dbReference>
<comment type="similarity">
    <text evidence="6">Belongs to the TRAFAC class dynamin-like GTPase superfamily. GB1/RHD3 GTPase family.</text>
</comment>
<dbReference type="PhylomeDB" id="R7QSZ4"/>
<dbReference type="Gramene" id="CDF40636">
    <property type="protein sequence ID" value="CDF40636"/>
    <property type="gene ID" value="CHC_T00007280001"/>
</dbReference>
<name>R7QSZ4_CHOCR</name>
<keyword evidence="3" id="KW-0256">Endoplasmic reticulum</keyword>
<gene>
    <name evidence="8" type="ORF">CHC_T00007280001</name>
</gene>
<dbReference type="RefSeq" id="XP_005710930.1">
    <property type="nucleotide sequence ID" value="XM_005710873.1"/>
</dbReference>
<dbReference type="GO" id="GO:0005783">
    <property type="term" value="C:endoplasmic reticulum"/>
    <property type="evidence" value="ECO:0007669"/>
    <property type="project" value="TreeGrafter"/>
</dbReference>
<keyword evidence="1" id="KW-0547">Nucleotide-binding</keyword>
<dbReference type="PANTHER" id="PTHR45923:SF2">
    <property type="entry name" value="PROTEIN SEY1"/>
    <property type="match status" value="1"/>
</dbReference>
<dbReference type="Gene3D" id="3.40.50.300">
    <property type="entry name" value="P-loop containing nucleotide triphosphate hydrolases"/>
    <property type="match status" value="1"/>
</dbReference>
<dbReference type="OMA" id="WERQFIS"/>
<dbReference type="InterPro" id="IPR008803">
    <property type="entry name" value="RHD3/Sey1"/>
</dbReference>
<evidence type="ECO:0000256" key="1">
    <source>
        <dbReference type="ARBA" id="ARBA00022741"/>
    </source>
</evidence>
<keyword evidence="2" id="KW-0378">Hydrolase</keyword>
<dbReference type="InterPro" id="IPR027417">
    <property type="entry name" value="P-loop_NTPase"/>
</dbReference>
<dbReference type="GO" id="GO:0003924">
    <property type="term" value="F:GTPase activity"/>
    <property type="evidence" value="ECO:0007669"/>
    <property type="project" value="TreeGrafter"/>
</dbReference>
<dbReference type="GeneID" id="17318636"/>
<keyword evidence="9" id="KW-1185">Reference proteome</keyword>
<dbReference type="GO" id="GO:0016320">
    <property type="term" value="P:endoplasmic reticulum membrane fusion"/>
    <property type="evidence" value="ECO:0007669"/>
    <property type="project" value="TreeGrafter"/>
</dbReference>
<dbReference type="Proteomes" id="UP000012073">
    <property type="component" value="Unassembled WGS sequence"/>
</dbReference>
<evidence type="ECO:0000256" key="3">
    <source>
        <dbReference type="ARBA" id="ARBA00022824"/>
    </source>
</evidence>
<dbReference type="GO" id="GO:0005525">
    <property type="term" value="F:GTP binding"/>
    <property type="evidence" value="ECO:0007669"/>
    <property type="project" value="UniProtKB-KW"/>
</dbReference>
<keyword evidence="4" id="KW-0342">GTP-binding</keyword>
<evidence type="ECO:0000259" key="7">
    <source>
        <dbReference type="PROSITE" id="PS51715"/>
    </source>
</evidence>
<dbReference type="OrthoDB" id="1597724at2759"/>
<organism evidence="8 9">
    <name type="scientific">Chondrus crispus</name>
    <name type="common">Carrageen Irish moss</name>
    <name type="synonym">Polymorpha crispa</name>
    <dbReference type="NCBI Taxonomy" id="2769"/>
    <lineage>
        <taxon>Eukaryota</taxon>
        <taxon>Rhodophyta</taxon>
        <taxon>Florideophyceae</taxon>
        <taxon>Rhodymeniophycidae</taxon>
        <taxon>Gigartinales</taxon>
        <taxon>Gigartinaceae</taxon>
        <taxon>Chondrus</taxon>
    </lineage>
</organism>
<evidence type="ECO:0000313" key="8">
    <source>
        <dbReference type="EMBL" id="CDF40636.1"/>
    </source>
</evidence>
<accession>R7QSZ4</accession>
<dbReference type="Pfam" id="PF05879">
    <property type="entry name" value="RHD3_GTPase"/>
    <property type="match status" value="1"/>
</dbReference>
<reference evidence="9" key="1">
    <citation type="journal article" date="2013" name="Proc. Natl. Acad. Sci. U.S.A.">
        <title>Genome structure and metabolic features in the red seaweed Chondrus crispus shed light on evolution of the Archaeplastida.</title>
        <authorList>
            <person name="Collen J."/>
            <person name="Porcel B."/>
            <person name="Carre W."/>
            <person name="Ball S.G."/>
            <person name="Chaparro C."/>
            <person name="Tonon T."/>
            <person name="Barbeyron T."/>
            <person name="Michel G."/>
            <person name="Noel B."/>
            <person name="Valentin K."/>
            <person name="Elias M."/>
            <person name="Artiguenave F."/>
            <person name="Arun A."/>
            <person name="Aury J.M."/>
            <person name="Barbosa-Neto J.F."/>
            <person name="Bothwell J.H."/>
            <person name="Bouget F.Y."/>
            <person name="Brillet L."/>
            <person name="Cabello-Hurtado F."/>
            <person name="Capella-Gutierrez S."/>
            <person name="Charrier B."/>
            <person name="Cladiere L."/>
            <person name="Cock J.M."/>
            <person name="Coelho S.M."/>
            <person name="Colleoni C."/>
            <person name="Czjzek M."/>
            <person name="Da Silva C."/>
            <person name="Delage L."/>
            <person name="Denoeud F."/>
            <person name="Deschamps P."/>
            <person name="Dittami S.M."/>
            <person name="Gabaldon T."/>
            <person name="Gachon C.M."/>
            <person name="Groisillier A."/>
            <person name="Herve C."/>
            <person name="Jabbari K."/>
            <person name="Katinka M."/>
            <person name="Kloareg B."/>
            <person name="Kowalczyk N."/>
            <person name="Labadie K."/>
            <person name="Leblanc C."/>
            <person name="Lopez P.J."/>
            <person name="McLachlan D.H."/>
            <person name="Meslet-Cladiere L."/>
            <person name="Moustafa A."/>
            <person name="Nehr Z."/>
            <person name="Nyvall Collen P."/>
            <person name="Panaud O."/>
            <person name="Partensky F."/>
            <person name="Poulain J."/>
            <person name="Rensing S.A."/>
            <person name="Rousvoal S."/>
            <person name="Samson G."/>
            <person name="Symeonidi A."/>
            <person name="Weissenbach J."/>
            <person name="Zambounis A."/>
            <person name="Wincker P."/>
            <person name="Boyen C."/>
        </authorList>
    </citation>
    <scope>NUCLEOTIDE SEQUENCE [LARGE SCALE GENOMIC DNA]</scope>
    <source>
        <strain evidence="9">cv. Stackhouse</strain>
    </source>
</reference>
<dbReference type="InterPro" id="IPR030386">
    <property type="entry name" value="G_GB1_RHD3_dom"/>
</dbReference>
<evidence type="ECO:0000256" key="4">
    <source>
        <dbReference type="ARBA" id="ARBA00023134"/>
    </source>
</evidence>
<dbReference type="AlphaFoldDB" id="R7QSZ4"/>
<dbReference type="KEGG" id="ccp:CHC_T00007280001"/>
<protein>
    <recommendedName>
        <fullName evidence="7">GB1/RHD3-type G domain-containing protein</fullName>
    </recommendedName>
</protein>
<dbReference type="PROSITE" id="PS51715">
    <property type="entry name" value="G_GB1_RHD3"/>
    <property type="match status" value="1"/>
</dbReference>
<feature type="domain" description="GB1/RHD3-type G" evidence="7">
    <location>
        <begin position="26"/>
        <end position="276"/>
    </location>
</feature>
<sequence>MTECQIIDAQGRFVGALTNDVSDASISSYLVVSVVGCQSGGKSTLLNTAFGTSFPVLDAPKSGRRRTTLGVWGAVAECTPPVVVLDVEGTDSRERGEGAVAFQARTAMLALALSDVVLVNMWAHDVGRHSAANYDLFETVFAHAASLRRRDSPVRLVVVVRDCEPDAPVHDISRVLTGDLRNIWASLKKPDKLFNQLFSLRVLAMPHKKYAPERFSSEVKEMGKSIISSGEQQFRQPVPLTGFDTFSREVWFSICHKTGGDGPDAAFTLDLPRHVALTAHYKCGEVLTGVFNGPVGVRLEELLAEIELNWNKPIPDFGSRIDDIARDAFLQYDTETRAYQGAKLAGDALRQRRRELGAKLVGILMERRERYLWVCREFCRKNFEDEFRPMLGGTNGFERNAKRLGNSFVKRYRHLLVGSRLPSSLDEFILANEAERKKEEIASDGDTTGEESAGIQILDTEQAFQELSDNSDDEGDDDEYSVEAFKKDLFRMVEERRRLGEIMLPGGSNLVAAGPKPEPWWKGLLIRGAILLINYLQATQGQRAALKLQRKHEKEFPPGPTF</sequence>
<evidence type="ECO:0000313" key="9">
    <source>
        <dbReference type="Proteomes" id="UP000012073"/>
    </source>
</evidence>
<dbReference type="PANTHER" id="PTHR45923">
    <property type="entry name" value="PROTEIN SEY1"/>
    <property type="match status" value="1"/>
</dbReference>
<evidence type="ECO:0000256" key="6">
    <source>
        <dbReference type="PROSITE-ProRule" id="PRU01052"/>
    </source>
</evidence>